<dbReference type="Pfam" id="PF07004">
    <property type="entry name" value="SHIPPO-rpt"/>
    <property type="match status" value="2"/>
</dbReference>
<keyword evidence="1" id="KW-1185">Reference proteome</keyword>
<reference evidence="1" key="1">
    <citation type="submission" date="2024-06" db="UniProtKB">
        <authorList>
            <consortium name="RefSeq"/>
        </authorList>
    </citation>
    <scope>NUCLEOTIDE SEQUENCE [LARGE SCALE GENOMIC DNA]</scope>
</reference>
<protein>
    <submittedName>
        <fullName evidence="2">Protein pitchfork-like</fullName>
    </submittedName>
</protein>
<dbReference type="InterPro" id="IPR010736">
    <property type="entry name" value="SHIPPO-rpt"/>
</dbReference>
<dbReference type="RefSeq" id="XP_022340341.1">
    <property type="nucleotide sequence ID" value="XM_022484633.1"/>
</dbReference>
<dbReference type="GeneID" id="111134989"/>
<dbReference type="GO" id="GO:0031344">
    <property type="term" value="P:regulation of cell projection organization"/>
    <property type="evidence" value="ECO:0007669"/>
    <property type="project" value="TreeGrafter"/>
</dbReference>
<dbReference type="OrthoDB" id="8189408at2759"/>
<evidence type="ECO:0000313" key="1">
    <source>
        <dbReference type="Proteomes" id="UP000694844"/>
    </source>
</evidence>
<sequence>MEVDKKQKVSFMTTLDRELFPVKMPPNRFGNEIVPLRGAPHRGPGCYENEDKTNLMYQVEHHLNSVKGYTLGARTSRRFPKTVVFETPCPTEYQQENSKFKDFDTDKKPFLVGADRFPIYKRDIVDVLPGPGTYEHEIPKNRKVQWHQSFGGTPVYLPEISVQSTIGQNTEKLYSTKEERKYHRKLAYLKLYWD</sequence>
<evidence type="ECO:0000313" key="2">
    <source>
        <dbReference type="RefSeq" id="XP_022340341.1"/>
    </source>
</evidence>
<dbReference type="Proteomes" id="UP000694844">
    <property type="component" value="Chromosome 1"/>
</dbReference>
<dbReference type="KEGG" id="cvn:111134989"/>
<proteinExistence type="predicted"/>
<accession>A0A8B8EKR6</accession>
<dbReference type="PANTHER" id="PTHR31508">
    <property type="entry name" value="PROTEIN PITCHFORK"/>
    <property type="match status" value="1"/>
</dbReference>
<dbReference type="GO" id="GO:0008092">
    <property type="term" value="F:cytoskeletal protein binding"/>
    <property type="evidence" value="ECO:0007669"/>
    <property type="project" value="TreeGrafter"/>
</dbReference>
<reference evidence="2" key="2">
    <citation type="submission" date="2025-08" db="UniProtKB">
        <authorList>
            <consortium name="RefSeq"/>
        </authorList>
    </citation>
    <scope>IDENTIFICATION</scope>
    <source>
        <tissue evidence="2">Whole sample</tissue>
    </source>
</reference>
<gene>
    <name evidence="2" type="primary">LOC111134989</name>
</gene>
<dbReference type="InterPro" id="IPR033602">
    <property type="entry name" value="CIMAP3"/>
</dbReference>
<dbReference type="PANTHER" id="PTHR31508:SF2">
    <property type="entry name" value="PROTEIN PITCHFORK"/>
    <property type="match status" value="1"/>
</dbReference>
<dbReference type="AlphaFoldDB" id="A0A8B8EKR6"/>
<organism evidence="1 2">
    <name type="scientific">Crassostrea virginica</name>
    <name type="common">Eastern oyster</name>
    <dbReference type="NCBI Taxonomy" id="6565"/>
    <lineage>
        <taxon>Eukaryota</taxon>
        <taxon>Metazoa</taxon>
        <taxon>Spiralia</taxon>
        <taxon>Lophotrochozoa</taxon>
        <taxon>Mollusca</taxon>
        <taxon>Bivalvia</taxon>
        <taxon>Autobranchia</taxon>
        <taxon>Pteriomorphia</taxon>
        <taxon>Ostreida</taxon>
        <taxon>Ostreoidea</taxon>
        <taxon>Ostreidae</taxon>
        <taxon>Crassostrea</taxon>
    </lineage>
</organism>
<name>A0A8B8EKR6_CRAVI</name>